<dbReference type="InterPro" id="IPR019734">
    <property type="entry name" value="TPR_rpt"/>
</dbReference>
<dbReference type="Pfam" id="PF00512">
    <property type="entry name" value="HisKA"/>
    <property type="match status" value="1"/>
</dbReference>
<evidence type="ECO:0000313" key="12">
    <source>
        <dbReference type="Proteomes" id="UP000003835"/>
    </source>
</evidence>
<dbReference type="Gene3D" id="1.10.510.10">
    <property type="entry name" value="Transferase(Phosphotransferase) domain 1"/>
    <property type="match status" value="1"/>
</dbReference>
<dbReference type="InterPro" id="IPR003018">
    <property type="entry name" value="GAF"/>
</dbReference>
<feature type="coiled-coil region" evidence="7">
    <location>
        <begin position="1671"/>
        <end position="1737"/>
    </location>
</feature>
<dbReference type="Gene3D" id="3.30.450.40">
    <property type="match status" value="1"/>
</dbReference>
<evidence type="ECO:0000259" key="10">
    <source>
        <dbReference type="PROSITE" id="PS50109"/>
    </source>
</evidence>
<dbReference type="InterPro" id="IPR041664">
    <property type="entry name" value="AAA_16"/>
</dbReference>
<dbReference type="SUPFAM" id="SSF47384">
    <property type="entry name" value="Homodimeric domain of signal transducing histidine kinase"/>
    <property type="match status" value="1"/>
</dbReference>
<proteinExistence type="predicted"/>
<accession>B4VJD2</accession>
<evidence type="ECO:0000256" key="8">
    <source>
        <dbReference type="SAM" id="MobiDB-lite"/>
    </source>
</evidence>
<reference evidence="11 12" key="1">
    <citation type="submission" date="2008-07" db="EMBL/GenBank/DDBJ databases">
        <authorList>
            <person name="Tandeau de Marsac N."/>
            <person name="Ferriera S."/>
            <person name="Johnson J."/>
            <person name="Kravitz S."/>
            <person name="Beeson K."/>
            <person name="Sutton G."/>
            <person name="Rogers Y.-H."/>
            <person name="Friedman R."/>
            <person name="Frazier M."/>
            <person name="Venter J.C."/>
        </authorList>
    </citation>
    <scope>NUCLEOTIDE SEQUENCE [LARGE SCALE GENOMIC DNA]</scope>
    <source>
        <strain evidence="11 12">PCC 7420</strain>
    </source>
</reference>
<evidence type="ECO:0000256" key="3">
    <source>
        <dbReference type="ARBA" id="ARBA00022553"/>
    </source>
</evidence>
<dbReference type="InterPro" id="IPR003594">
    <property type="entry name" value="HATPase_dom"/>
</dbReference>
<dbReference type="STRING" id="118168.MC7420_7704"/>
<comment type="catalytic activity">
    <reaction evidence="1">
        <text>ATP + protein L-histidine = ADP + protein N-phospho-L-histidine.</text>
        <dbReference type="EC" id="2.7.13.3"/>
    </reaction>
</comment>
<dbReference type="GO" id="GO:0005524">
    <property type="term" value="F:ATP binding"/>
    <property type="evidence" value="ECO:0007669"/>
    <property type="project" value="InterPro"/>
</dbReference>
<dbReference type="Pfam" id="PF02518">
    <property type="entry name" value="HATPase_c"/>
    <property type="match status" value="1"/>
</dbReference>
<dbReference type="GO" id="GO:0000155">
    <property type="term" value="F:phosphorelay sensor kinase activity"/>
    <property type="evidence" value="ECO:0007669"/>
    <property type="project" value="InterPro"/>
</dbReference>
<organism evidence="11 12">
    <name type="scientific">Coleofasciculus chthonoplastes PCC 7420</name>
    <dbReference type="NCBI Taxonomy" id="118168"/>
    <lineage>
        <taxon>Bacteria</taxon>
        <taxon>Bacillati</taxon>
        <taxon>Cyanobacteriota</taxon>
        <taxon>Cyanophyceae</taxon>
        <taxon>Coleofasciculales</taxon>
        <taxon>Coleofasciculaceae</taxon>
        <taxon>Coleofasciculus</taxon>
    </lineage>
</organism>
<dbReference type="Pfam" id="PF00069">
    <property type="entry name" value="Pkinase"/>
    <property type="match status" value="1"/>
</dbReference>
<evidence type="ECO:0000256" key="1">
    <source>
        <dbReference type="ARBA" id="ARBA00000085"/>
    </source>
</evidence>
<dbReference type="InterPro" id="IPR003661">
    <property type="entry name" value="HisK_dim/P_dom"/>
</dbReference>
<dbReference type="eggNOG" id="COG3899">
    <property type="taxonomic scope" value="Bacteria"/>
</dbReference>
<dbReference type="HOGENOM" id="CLU_000445_34_2_3"/>
<evidence type="ECO:0000256" key="7">
    <source>
        <dbReference type="SAM" id="Coils"/>
    </source>
</evidence>
<dbReference type="NCBIfam" id="TIGR00229">
    <property type="entry name" value="sensory_box"/>
    <property type="match status" value="1"/>
</dbReference>
<dbReference type="SMART" id="SM00388">
    <property type="entry name" value="HisKA"/>
    <property type="match status" value="1"/>
</dbReference>
<dbReference type="Pfam" id="PF01590">
    <property type="entry name" value="GAF"/>
    <property type="match status" value="1"/>
</dbReference>
<keyword evidence="4" id="KW-0808">Transferase</keyword>
<dbReference type="InterPro" id="IPR004358">
    <property type="entry name" value="Sig_transdc_His_kin-like_C"/>
</dbReference>
<gene>
    <name evidence="11" type="ORF">MC7420_7704</name>
</gene>
<dbReference type="SUPFAM" id="SSF55874">
    <property type="entry name" value="ATPase domain of HSP90 chaperone/DNA topoisomerase II/histidine kinase"/>
    <property type="match status" value="1"/>
</dbReference>
<dbReference type="Proteomes" id="UP000003835">
    <property type="component" value="Unassembled WGS sequence"/>
</dbReference>
<dbReference type="PANTHER" id="PTHR43642:SF1">
    <property type="entry name" value="HYBRID SIGNAL TRANSDUCTION HISTIDINE KINASE G"/>
    <property type="match status" value="1"/>
</dbReference>
<dbReference type="InterPro" id="IPR011009">
    <property type="entry name" value="Kinase-like_dom_sf"/>
</dbReference>
<dbReference type="PANTHER" id="PTHR43642">
    <property type="entry name" value="HYBRID SIGNAL TRANSDUCTION HISTIDINE KINASE G"/>
    <property type="match status" value="1"/>
</dbReference>
<feature type="compositionally biased region" description="Basic and acidic residues" evidence="8">
    <location>
        <begin position="209"/>
        <end position="222"/>
    </location>
</feature>
<dbReference type="Gene3D" id="3.40.50.300">
    <property type="entry name" value="P-loop containing nucleotide triphosphate hydrolases"/>
    <property type="match status" value="1"/>
</dbReference>
<dbReference type="SMART" id="SM00387">
    <property type="entry name" value="HATPase_c"/>
    <property type="match status" value="1"/>
</dbReference>
<evidence type="ECO:0000256" key="6">
    <source>
        <dbReference type="ARBA" id="ARBA00023012"/>
    </source>
</evidence>
<evidence type="ECO:0000259" key="9">
    <source>
        <dbReference type="PROSITE" id="PS50011"/>
    </source>
</evidence>
<dbReference type="eggNOG" id="COG2203">
    <property type="taxonomic scope" value="Bacteria"/>
</dbReference>
<dbReference type="Gene3D" id="3.30.565.10">
    <property type="entry name" value="Histidine kinase-like ATPase, C-terminal domain"/>
    <property type="match status" value="1"/>
</dbReference>
<feature type="domain" description="Protein kinase" evidence="9">
    <location>
        <begin position="1"/>
        <end position="305"/>
    </location>
</feature>
<keyword evidence="6" id="KW-0902">Two-component regulatory system</keyword>
<dbReference type="eggNOG" id="COG0515">
    <property type="taxonomic scope" value="Bacteria"/>
</dbReference>
<dbReference type="Pfam" id="PF08448">
    <property type="entry name" value="PAS_4"/>
    <property type="match status" value="1"/>
</dbReference>
<dbReference type="SUPFAM" id="SSF56112">
    <property type="entry name" value="Protein kinase-like (PK-like)"/>
    <property type="match status" value="1"/>
</dbReference>
<dbReference type="InterPro" id="IPR036097">
    <property type="entry name" value="HisK_dim/P_sf"/>
</dbReference>
<keyword evidence="7" id="KW-0175">Coiled coil</keyword>
<dbReference type="Gene3D" id="1.10.287.130">
    <property type="match status" value="1"/>
</dbReference>
<dbReference type="PROSITE" id="PS50109">
    <property type="entry name" value="HIS_KIN"/>
    <property type="match status" value="1"/>
</dbReference>
<dbReference type="InterPro" id="IPR036890">
    <property type="entry name" value="HATPase_C_sf"/>
</dbReference>
<protein>
    <recommendedName>
        <fullName evidence="2">histidine kinase</fullName>
        <ecNumber evidence="2">2.7.13.3</ecNumber>
    </recommendedName>
</protein>
<keyword evidence="3" id="KW-0597">Phosphoprotein</keyword>
<feature type="domain" description="Histidine kinase" evidence="10">
    <location>
        <begin position="1737"/>
        <end position="1950"/>
    </location>
</feature>
<evidence type="ECO:0000313" key="11">
    <source>
        <dbReference type="EMBL" id="EDX77966.1"/>
    </source>
</evidence>
<dbReference type="CDD" id="cd00082">
    <property type="entry name" value="HisKA"/>
    <property type="match status" value="1"/>
</dbReference>
<evidence type="ECO:0000256" key="4">
    <source>
        <dbReference type="ARBA" id="ARBA00022679"/>
    </source>
</evidence>
<dbReference type="SMART" id="SM00065">
    <property type="entry name" value="GAF"/>
    <property type="match status" value="1"/>
</dbReference>
<sequence>MKLLQPDYPTSEELNRYKTEYEITHNWQLAGVIHAYDLLTYQNRLVIIFEDIGGESLNVLLNTTKFSLSDILDIAIKITEGLGQIHAANTIHKDINPSNIIFNPVTGQLKIIDFGIAVRVSSENHSLKQSPSVEGTLAYLSPEQTGRMDCPLDYRTDFYSLGVTLYELLTHHLPFDKDEPMELIYCHLAQQPLPPHITLQSNVVEEEDRGAGEDKKDGDVDSKLSQGEFGTKVTINDEQKVPKFIPTNLVPDEPSVGSIVNTQDFPNHQLLCPQAISNIVMKLLEKIPQKRYQSAVGLKADLEYCLEQLKTTGKIKEFPLGCQDLGKTLQIPPKLYGREREIQALLAAFSRIACYPKGQGAINTKKGLSEIILITGDAGVGKSALIQQIRPSIIQENSYFITGKFDQFQRNTPCSALVNAFSKLIRKILTESEAKLRQWRKILLEALGRNGKIIIQVIPEVELIIGTQPEVPELGLAESQNRFHLVFQAFMRVFCQPEHPLVIFLDDLQWADAATLKLLEFILTDDPIHHLFLIGAYRDDEVDPNHALMISFDKICSLGVILNQIILTPLNRERVIELISETLHRDAQSVTALAELIVRKTAGNPFFIKEFIKTLAQENLIFFSSSTNKGSGQWTWDIDRIEETAITDNVVELMIGKLKKLPESTQHVLSLAACIGNHFQLDLLAKIHEKTPNETWDDLYPAIQLGLIEAQAKKSQNYFHLIQYYKFSHDRVQQAVDALMDKATKETVHWRIGRLLLAQLSPYQKYERIFDIVDHLNWKAYAITTTHERLELTRLNLAAAKKAKSATAYTAARDYLNYGLLSLSETSWTDQYSLTLKLHKELAEVEYLNGDFDSSEHLIYQCLIQAKSVMEQAELYNLLIVQHTMLANYKEAIQVGRQALKKIGINFPDTNVKSGLNRELADLKRNLGTRHIASLIDLPYMTDRVTKAAVNLLLSLDPPTYFFDQDSYAWVTVKLVSLSLQYGNAPESAKGYSNYGLLLGSLWGDYQSGYAFGLLACQLSKTFNHPIYISRTHHFLATFLNSWVKPIQCAESINHEAYQAGMDAGDFQYVGYILNNQFHNAFNQGSSLTDVLTQADAFLHFSRKTQNQWVTDMILACKLPIWNLCGQTEAKEVFDTDEMSEANYLASCHTYQTFGGLCTFYSIKAWVLYLYNQPEAALNCIKQTEKYLPFIRGLYIQAEHNFYISLILTALYPQAAESQQADYWQTLIIAQVQMKGWADNCPENFRHNYVLINAEMARISGQTEKAMDLYDQAIDLAKTNGFIHHEALANELAAKFWLSKSKVKFAQLYMQKARHSYQHWGAKRKVEDLEKTYPGLFTDALTSVNIKDTLTNSHTNSVSGSHLAAVLDLTTIIKTFQALSSEIALDKLLISLIKILIENAGATQGALLLDWDGQLRIEATCRGDLDSIAVLQSIPLETSQDIPTTIIHYVSRTQDILVLNDATSEDRFITDAYIQQNQPKSIVCAPLLNQGQLIGLFYLENNLAIAAFTPERVELLNLISAQAAISIKNSRLWQKQAELNHSLQAEIAERKRTETALRKSEGLYRTLTQNFPNGSVLLFDRELRFLLAEGEGIRAGGFEPEQLKGKTITDVLSPDVCKIIEPLYQSALAGETNVSEMIFADRTHQVYTLPVKNEQGEIFAGMVMSQDITLQKQAEHILQNAREELERRVEERTQALSAMNNVLQTEIAERREAETKLKELTQELQRSNQELEQFAYIASHDLQEPLRAVASYTQLLQQDYLDQLDESAQDYMAFIIDGATRMRQLIQALLMYSRLGTRPPEGKPTDCNAILHQVTENLQIAIAESQATISHDSLPTVQADPTQVIQLFQNLIANAIKFCRDRPPHIQIEAQLRENAWLFQVKDNGIGIKPKYLDRIFVIFKRLHTRREFSGTGIGLAVCKKIVERHGGQIWVESQPGVGSTFFFTLPYLISSDEQPL</sequence>
<dbReference type="EC" id="2.7.13.3" evidence="2"/>
<dbReference type="InterPro" id="IPR005467">
    <property type="entry name" value="His_kinase_dom"/>
</dbReference>
<dbReference type="InterPro" id="IPR000719">
    <property type="entry name" value="Prot_kinase_dom"/>
</dbReference>
<keyword evidence="12" id="KW-1185">Reference proteome</keyword>
<dbReference type="InterPro" id="IPR027417">
    <property type="entry name" value="P-loop_NTPase"/>
</dbReference>
<dbReference type="FunFam" id="3.30.565.10:FF:000006">
    <property type="entry name" value="Sensor histidine kinase WalK"/>
    <property type="match status" value="1"/>
</dbReference>
<name>B4VJD2_9CYAN</name>
<dbReference type="InterPro" id="IPR000014">
    <property type="entry name" value="PAS"/>
</dbReference>
<dbReference type="Gene3D" id="3.30.450.20">
    <property type="entry name" value="PAS domain"/>
    <property type="match status" value="1"/>
</dbReference>
<dbReference type="PROSITE" id="PS50011">
    <property type="entry name" value="PROTEIN_KINASE_DOM"/>
    <property type="match status" value="1"/>
</dbReference>
<keyword evidence="5" id="KW-0418">Kinase</keyword>
<dbReference type="InterPro" id="IPR029016">
    <property type="entry name" value="GAF-like_dom_sf"/>
</dbReference>
<dbReference type="Pfam" id="PF13191">
    <property type="entry name" value="AAA_16"/>
    <property type="match status" value="1"/>
</dbReference>
<dbReference type="SMART" id="SM00028">
    <property type="entry name" value="TPR"/>
    <property type="match status" value="4"/>
</dbReference>
<dbReference type="CDD" id="cd14014">
    <property type="entry name" value="STKc_PknB_like"/>
    <property type="match status" value="1"/>
</dbReference>
<dbReference type="InterPro" id="IPR035965">
    <property type="entry name" value="PAS-like_dom_sf"/>
</dbReference>
<dbReference type="InterPro" id="IPR013656">
    <property type="entry name" value="PAS_4"/>
</dbReference>
<dbReference type="PRINTS" id="PR00344">
    <property type="entry name" value="BCTRLSENSOR"/>
</dbReference>
<dbReference type="SUPFAM" id="SSF55781">
    <property type="entry name" value="GAF domain-like"/>
    <property type="match status" value="1"/>
</dbReference>
<dbReference type="eggNOG" id="COG4251">
    <property type="taxonomic scope" value="Bacteria"/>
</dbReference>
<dbReference type="SUPFAM" id="SSF52540">
    <property type="entry name" value="P-loop containing nucleoside triphosphate hydrolases"/>
    <property type="match status" value="1"/>
</dbReference>
<feature type="region of interest" description="Disordered" evidence="8">
    <location>
        <begin position="206"/>
        <end position="227"/>
    </location>
</feature>
<evidence type="ECO:0000256" key="5">
    <source>
        <dbReference type="ARBA" id="ARBA00022777"/>
    </source>
</evidence>
<dbReference type="EMBL" id="DS989842">
    <property type="protein sequence ID" value="EDX77966.1"/>
    <property type="molecule type" value="Genomic_DNA"/>
</dbReference>
<dbReference type="SUPFAM" id="SSF55785">
    <property type="entry name" value="PYP-like sensor domain (PAS domain)"/>
    <property type="match status" value="1"/>
</dbReference>
<evidence type="ECO:0000256" key="2">
    <source>
        <dbReference type="ARBA" id="ARBA00012438"/>
    </source>
</evidence>
<dbReference type="InterPro" id="IPR053159">
    <property type="entry name" value="Hybrid_Histidine_Kinase"/>
</dbReference>